<keyword evidence="4" id="KW-1185">Reference proteome</keyword>
<comment type="caution">
    <text evidence="3">The sequence shown here is derived from an EMBL/GenBank/DDBJ whole genome shotgun (WGS) entry which is preliminary data.</text>
</comment>
<dbReference type="PANTHER" id="PTHR33332">
    <property type="entry name" value="REVERSE TRANSCRIPTASE DOMAIN-CONTAINING PROTEIN"/>
    <property type="match status" value="1"/>
</dbReference>
<feature type="region of interest" description="Disordered" evidence="1">
    <location>
        <begin position="23"/>
        <end position="42"/>
    </location>
</feature>
<evidence type="ECO:0000313" key="4">
    <source>
        <dbReference type="Proteomes" id="UP001623348"/>
    </source>
</evidence>
<accession>A0ABC9WFI9</accession>
<name>A0ABC9WFI9_GRUJA</name>
<evidence type="ECO:0000259" key="2">
    <source>
        <dbReference type="Pfam" id="PF00078"/>
    </source>
</evidence>
<sequence length="374" mass="41948">MVRQAVLLQPMEVDGGADIHLHPMEDPMPEQVDAPKGGHDPVGSPRWSRLLAGPVALWREEPTLKQEPFVIFSLPCPAEEGSDRAALGGTWPPAWVNPQHLEKRRLQRDLTAAFQYLKGAYRKDGKDSLSGSVVIGLRSPDTNINIFLPCGHPKGSVLSSSRTVMLNHLINFYDEMTGLVDQGKIVDVVYLDFTKAFDTVSHKILRDKLLMYRVDEQSVRSWRTGEVPEDWRKANVTLIFKKGKKEDPGNYRPVSLTSIPGKMMEQLILGVINKHVEEKVIGSGRYGLTKGKSCLTNLIVFYDGMTSWVDEGRAVDVVYLDFSKAFDIVSHNILISKLRKCGLDEWSVRWVENWLNGRAQRVVTSSAVHLEACS</sequence>
<proteinExistence type="predicted"/>
<organism evidence="3 4">
    <name type="scientific">Grus japonensis</name>
    <name type="common">Japanese crane</name>
    <name type="synonym">Red-crowned crane</name>
    <dbReference type="NCBI Taxonomy" id="30415"/>
    <lineage>
        <taxon>Eukaryota</taxon>
        <taxon>Metazoa</taxon>
        <taxon>Chordata</taxon>
        <taxon>Craniata</taxon>
        <taxon>Vertebrata</taxon>
        <taxon>Euteleostomi</taxon>
        <taxon>Archelosauria</taxon>
        <taxon>Archosauria</taxon>
        <taxon>Dinosauria</taxon>
        <taxon>Saurischia</taxon>
        <taxon>Theropoda</taxon>
        <taxon>Coelurosauria</taxon>
        <taxon>Aves</taxon>
        <taxon>Neognathae</taxon>
        <taxon>Neoaves</taxon>
        <taxon>Gruiformes</taxon>
        <taxon>Gruidae</taxon>
        <taxon>Grus</taxon>
    </lineage>
</organism>
<protein>
    <submittedName>
        <fullName evidence="3">Mitochondrial enolase superfamily member 1</fullName>
    </submittedName>
</protein>
<gene>
    <name evidence="3" type="ORF">GRJ2_000808500</name>
</gene>
<dbReference type="Pfam" id="PF00078">
    <property type="entry name" value="RVT_1"/>
    <property type="match status" value="1"/>
</dbReference>
<evidence type="ECO:0000313" key="3">
    <source>
        <dbReference type="EMBL" id="GAB0183432.1"/>
    </source>
</evidence>
<dbReference type="AlphaFoldDB" id="A0ABC9WFI9"/>
<reference evidence="3 4" key="1">
    <citation type="submission" date="2024-06" db="EMBL/GenBank/DDBJ databases">
        <title>The draft genome of Grus japonensis, version 3.</title>
        <authorList>
            <person name="Nabeshima K."/>
            <person name="Suzuki S."/>
            <person name="Onuma M."/>
        </authorList>
    </citation>
    <scope>NUCLEOTIDE SEQUENCE [LARGE SCALE GENOMIC DNA]</scope>
    <source>
        <strain evidence="3 4">451A</strain>
    </source>
</reference>
<dbReference type="EMBL" id="BAAFJT010000002">
    <property type="protein sequence ID" value="GAB0183432.1"/>
    <property type="molecule type" value="Genomic_DNA"/>
</dbReference>
<dbReference type="SUPFAM" id="SSF56672">
    <property type="entry name" value="DNA/RNA polymerases"/>
    <property type="match status" value="1"/>
</dbReference>
<dbReference type="InterPro" id="IPR043502">
    <property type="entry name" value="DNA/RNA_pol_sf"/>
</dbReference>
<dbReference type="InterPro" id="IPR000477">
    <property type="entry name" value="RT_dom"/>
</dbReference>
<dbReference type="Proteomes" id="UP001623348">
    <property type="component" value="Unassembled WGS sequence"/>
</dbReference>
<evidence type="ECO:0000256" key="1">
    <source>
        <dbReference type="SAM" id="MobiDB-lite"/>
    </source>
</evidence>
<feature type="domain" description="Reverse transcriptase" evidence="2">
    <location>
        <begin position="244"/>
        <end position="361"/>
    </location>
</feature>